<keyword evidence="2" id="KW-0472">Membrane</keyword>
<reference evidence="3 4" key="1">
    <citation type="submission" date="2016-01" db="EMBL/GenBank/DDBJ databases">
        <title>High potential of lignocellulose degradation of a new Verrucomicrobia species.</title>
        <authorList>
            <person name="Wang Y."/>
            <person name="Shi Y."/>
            <person name="Qiu Z."/>
            <person name="Liu S."/>
            <person name="Yang H."/>
        </authorList>
    </citation>
    <scope>NUCLEOTIDE SEQUENCE [LARGE SCALE GENOMIC DNA]</scope>
    <source>
        <strain evidence="3 4">TSB47</strain>
    </source>
</reference>
<evidence type="ECO:0000256" key="1">
    <source>
        <dbReference type="SAM" id="MobiDB-lite"/>
    </source>
</evidence>
<proteinExistence type="predicted"/>
<dbReference type="EMBL" id="LRRQ01000075">
    <property type="protein sequence ID" value="OAM90112.1"/>
    <property type="molecule type" value="Genomic_DNA"/>
</dbReference>
<evidence type="ECO:0000313" key="3">
    <source>
        <dbReference type="EMBL" id="OAM90112.1"/>
    </source>
</evidence>
<gene>
    <name evidence="3" type="ORF">AW736_10060</name>
</gene>
<dbReference type="OrthoDB" id="9757969at2"/>
<dbReference type="GO" id="GO:0090313">
    <property type="term" value="P:regulation of protein targeting to membrane"/>
    <property type="evidence" value="ECO:0007669"/>
    <property type="project" value="TreeGrafter"/>
</dbReference>
<dbReference type="GO" id="GO:0005886">
    <property type="term" value="C:plasma membrane"/>
    <property type="evidence" value="ECO:0007669"/>
    <property type="project" value="TreeGrafter"/>
</dbReference>
<name>A0A178IJQ9_9BACT</name>
<dbReference type="Proteomes" id="UP000078486">
    <property type="component" value="Unassembled WGS sequence"/>
</dbReference>
<dbReference type="InterPro" id="IPR008023">
    <property type="entry name" value="DUF748"/>
</dbReference>
<evidence type="ECO:0008006" key="5">
    <source>
        <dbReference type="Google" id="ProtNLM"/>
    </source>
</evidence>
<dbReference type="AlphaFoldDB" id="A0A178IJQ9"/>
<evidence type="ECO:0000313" key="4">
    <source>
        <dbReference type="Proteomes" id="UP000078486"/>
    </source>
</evidence>
<feature type="region of interest" description="Disordered" evidence="1">
    <location>
        <begin position="590"/>
        <end position="622"/>
    </location>
</feature>
<feature type="region of interest" description="Disordered" evidence="1">
    <location>
        <begin position="1013"/>
        <end position="1037"/>
    </location>
</feature>
<dbReference type="PANTHER" id="PTHR30441:SF8">
    <property type="entry name" value="DUF748 DOMAIN-CONTAINING PROTEIN"/>
    <property type="match status" value="1"/>
</dbReference>
<keyword evidence="2" id="KW-1133">Transmembrane helix</keyword>
<dbReference type="Pfam" id="PF05359">
    <property type="entry name" value="DUF748"/>
    <property type="match status" value="2"/>
</dbReference>
<dbReference type="InterPro" id="IPR052894">
    <property type="entry name" value="AsmA-related"/>
</dbReference>
<comment type="caution">
    <text evidence="3">The sequence shown here is derived from an EMBL/GenBank/DDBJ whole genome shotgun (WGS) entry which is preliminary data.</text>
</comment>
<protein>
    <recommendedName>
        <fullName evidence="5">DUF748 domain-containing protein</fullName>
    </recommendedName>
</protein>
<sequence>MPAPTTGNTLLSTPDKPARRRWPRWARVLRACVLAVALLVLAGFFAAPPLARNILEKQLTKALSSPGQARTVRIDRVRINPLAFSCAIEGLTVTAADHEPFVRWRSLFASLDLRTLVTREWRFRKISLDGFNGRITVREDGRLDFADLYASAPPRQPSGKSTPLHINELVVTGAHIDYADASLPQPFATQLGPMSFTVRDFQTGGHERAPGEFAAATESGETFSWQGTLALSPLASRGEIRIGNLSIKKYTPFYGHRVRFDVLDGKMDIALRYEIAVGTGRLSVRARRGALTLRDLKLAERGQAVPAVAIGTLALSGITIDSQSAQSTRQALHVEHIALDNSTVALRHDAGGLSLARLFTPADAGEVTSGQSPMPVAAASTTQPSAVSTAPASLPPEIVVGELIARNTTIDIEDTTLALPLRTQAVITTLGAKNFSLEKLDEPLALELAAQLPGGGLLRAGGRLALSPLKGRLSAEISGAPLVLARSHAGQYLDARIDGGLVNANAVLDIDPAAGFTVTGDAAISDFAATDAAGSPVQSWQNLALRGVALATHPALKIAVREIALDGAATQMTVLPDGKLNLSGLLKPAAGSADSPVRETQAESPRSLPAPAVASGTASTPSPASAPGALFAIEKIALSNSRVDFSDRSIAPAVNASLDHVGGTISGLSSEGTVRADVDLHARIDGTASISLTGQVNPFGDNLYSDLRLAIDNAALSPLDPYVGKYAGRALAAGTLDAAVGAKISQRRLNSSNVITLNQFALGAPTGSPDATSLPVGLAVSLLRDRSGKIVLDIPVEGSLDDPDFRYGRAVWRAVGNLLVKAATAPFSLLASLIGGSSAAEGDAAATAGEKDYSSIGFDPGATTPSGESLGKLSLIAQALRERPALQLSVTGGYDAGRDRAALRHALLLKQLDQESRAEFAQTRDGQPSAEAVKLAPADEARLVERLYRRHFQIPEQTAADMPSAEPAPRPAAGIAPSRIADNQESSFVIIGGKMRPGSRNLAARRPVPAAMTPPAAISAGPVGQTSVDPAEGAPAGALPSQEEMRARLSETIQVNEDQLRQLASARAGAVKNYLVGAGVEANRIMLADAPSSGASAGLELMPVSNPL</sequence>
<keyword evidence="2" id="KW-0812">Transmembrane</keyword>
<keyword evidence="4" id="KW-1185">Reference proteome</keyword>
<organism evidence="3 4">
    <name type="scientific">Termitidicoccus mucosus</name>
    <dbReference type="NCBI Taxonomy" id="1184151"/>
    <lineage>
        <taxon>Bacteria</taxon>
        <taxon>Pseudomonadati</taxon>
        <taxon>Verrucomicrobiota</taxon>
        <taxon>Opitutia</taxon>
        <taxon>Opitutales</taxon>
        <taxon>Opitutaceae</taxon>
        <taxon>Termitidicoccus</taxon>
    </lineage>
</organism>
<accession>A0A178IJQ9</accession>
<feature type="compositionally biased region" description="Low complexity" evidence="1">
    <location>
        <begin position="609"/>
        <end position="622"/>
    </location>
</feature>
<feature type="transmembrane region" description="Helical" evidence="2">
    <location>
        <begin position="28"/>
        <end position="47"/>
    </location>
</feature>
<dbReference type="RefSeq" id="WP_068770140.1">
    <property type="nucleotide sequence ID" value="NZ_CP109796.1"/>
</dbReference>
<dbReference type="STRING" id="1184151.AW736_10060"/>
<evidence type="ECO:0000256" key="2">
    <source>
        <dbReference type="SAM" id="Phobius"/>
    </source>
</evidence>
<dbReference type="PANTHER" id="PTHR30441">
    <property type="entry name" value="DUF748 DOMAIN-CONTAINING PROTEIN"/>
    <property type="match status" value="1"/>
</dbReference>